<gene>
    <name evidence="2" type="ORF">ACFSRZ_16235</name>
</gene>
<protein>
    <submittedName>
        <fullName evidence="2">Ferritin-like domain-containing protein</fullName>
    </submittedName>
</protein>
<accession>A0ABW5LVW2</accession>
<dbReference type="RefSeq" id="WP_379667629.1">
    <property type="nucleotide sequence ID" value="NZ_JBHULH010000012.1"/>
</dbReference>
<dbReference type="PANTHER" id="PTHR34400">
    <property type="match status" value="1"/>
</dbReference>
<evidence type="ECO:0000313" key="3">
    <source>
        <dbReference type="Proteomes" id="UP001597508"/>
    </source>
</evidence>
<sequence>MSSKKLFTLVNEVTPANLVDVMQQAIALELATIPTYLSTYYSINRAQDQDALYEKLQAQLALSGERTTDEINQLAQELKLDILVYSNKSAALVMSVVIEEMLHLALACNVKQAVCQVAPDIMGIGKVLSFPTQLDGHEPEFQINAGKLSLDQLTTFLQIESPQPFTDPNADMARRAVVEYKTIGRLYKMIMECIDSNFPGPYTQRPQLLPPEKGGPPRPFYSQNSSNTVHYDRQHNPHFANKDDSGGLVGVYNSATAIDALHRIVEQGEGSTTKQNEKKQHLLEWGPDKMPIPMKVTVGKDNVPEVEFWPGDYEDGGEELAHFAKFLEAYSLGGYYQEKFEKIEGLDDFFSYFVYDQDTNPKQSDYDNSGNKPLALANKLGNALFAYILLMVETCYYKEESTQYDLFMFGIHKSMIWLLSGVGNQINSYTYSKGSQAFKGALTFEPYDFAQSYKRPKAQIMNLVEELAAADPENWGWGVEDVNYFPSLPDVGLDHSVVEGIPSVPSTPYQRTH</sequence>
<dbReference type="InterPro" id="IPR026820">
    <property type="entry name" value="VioB/RebD_dom"/>
</dbReference>
<feature type="domain" description="Iminophenyl-pyruvate dimer synthase" evidence="1">
    <location>
        <begin position="22"/>
        <end position="277"/>
    </location>
</feature>
<evidence type="ECO:0000313" key="2">
    <source>
        <dbReference type="EMBL" id="MFD2568925.1"/>
    </source>
</evidence>
<organism evidence="2 3">
    <name type="scientific">Pseudotenacibaculum haliotis</name>
    <dbReference type="NCBI Taxonomy" id="1862138"/>
    <lineage>
        <taxon>Bacteria</taxon>
        <taxon>Pseudomonadati</taxon>
        <taxon>Bacteroidota</taxon>
        <taxon>Flavobacteriia</taxon>
        <taxon>Flavobacteriales</taxon>
        <taxon>Flavobacteriaceae</taxon>
        <taxon>Pseudotenacibaculum</taxon>
    </lineage>
</organism>
<dbReference type="InterPro" id="IPR012347">
    <property type="entry name" value="Ferritin-like"/>
</dbReference>
<reference evidence="3" key="1">
    <citation type="journal article" date="2019" name="Int. J. Syst. Evol. Microbiol.">
        <title>The Global Catalogue of Microorganisms (GCM) 10K type strain sequencing project: providing services to taxonomists for standard genome sequencing and annotation.</title>
        <authorList>
            <consortium name="The Broad Institute Genomics Platform"/>
            <consortium name="The Broad Institute Genome Sequencing Center for Infectious Disease"/>
            <person name="Wu L."/>
            <person name="Ma J."/>
        </authorList>
    </citation>
    <scope>NUCLEOTIDE SEQUENCE [LARGE SCALE GENOMIC DNA]</scope>
    <source>
        <strain evidence="3">KCTC 52127</strain>
    </source>
</reference>
<name>A0ABW5LVW2_9FLAO</name>
<keyword evidence="3" id="KW-1185">Reference proteome</keyword>
<dbReference type="PANTHER" id="PTHR34400:SF4">
    <property type="entry name" value="MEMBRANE PROTEIN"/>
    <property type="match status" value="1"/>
</dbReference>
<dbReference type="Gene3D" id="1.20.1260.10">
    <property type="match status" value="1"/>
</dbReference>
<comment type="caution">
    <text evidence="2">The sequence shown here is derived from an EMBL/GenBank/DDBJ whole genome shotgun (WGS) entry which is preliminary data.</text>
</comment>
<dbReference type="Proteomes" id="UP001597508">
    <property type="component" value="Unassembled WGS sequence"/>
</dbReference>
<dbReference type="Pfam" id="PF12902">
    <property type="entry name" value="Ferritin-like"/>
    <property type="match status" value="1"/>
</dbReference>
<proteinExistence type="predicted"/>
<evidence type="ECO:0000259" key="1">
    <source>
        <dbReference type="Pfam" id="PF12902"/>
    </source>
</evidence>
<dbReference type="EMBL" id="JBHULH010000012">
    <property type="protein sequence ID" value="MFD2568925.1"/>
    <property type="molecule type" value="Genomic_DNA"/>
</dbReference>